<dbReference type="InterPro" id="IPR006644">
    <property type="entry name" value="Cadg"/>
</dbReference>
<evidence type="ECO:0000313" key="3">
    <source>
        <dbReference type="Proteomes" id="UP000189670"/>
    </source>
</evidence>
<dbReference type="Pfam" id="PF05345">
    <property type="entry name" value="He_PIG"/>
    <property type="match status" value="1"/>
</dbReference>
<feature type="non-terminal residue" evidence="2">
    <location>
        <position position="280"/>
    </location>
</feature>
<feature type="domain" description="Dystroglycan-type cadherin-like" evidence="1">
    <location>
        <begin position="20"/>
        <end position="122"/>
    </location>
</feature>
<name>A0A1V1NRL7_9BACT</name>
<dbReference type="SUPFAM" id="SSF49313">
    <property type="entry name" value="Cadherin-like"/>
    <property type="match status" value="1"/>
</dbReference>
<dbReference type="GO" id="GO:0005509">
    <property type="term" value="F:calcium ion binding"/>
    <property type="evidence" value="ECO:0007669"/>
    <property type="project" value="InterPro"/>
</dbReference>
<dbReference type="Proteomes" id="UP000189670">
    <property type="component" value="Unassembled WGS sequence"/>
</dbReference>
<feature type="non-terminal residue" evidence="2">
    <location>
        <position position="1"/>
    </location>
</feature>
<accession>A0A1V1NRL7</accession>
<dbReference type="SMART" id="SM00736">
    <property type="entry name" value="CADG"/>
    <property type="match status" value="2"/>
</dbReference>
<proteinExistence type="predicted"/>
<organism evidence="2 3">
    <name type="scientific">Candidatus Magnetoglobus multicellularis str. Araruama</name>
    <dbReference type="NCBI Taxonomy" id="890399"/>
    <lineage>
        <taxon>Bacteria</taxon>
        <taxon>Pseudomonadati</taxon>
        <taxon>Thermodesulfobacteriota</taxon>
        <taxon>Desulfobacteria</taxon>
        <taxon>Desulfobacterales</taxon>
        <taxon>Desulfobacteraceae</taxon>
        <taxon>Candidatus Magnetoglobus</taxon>
    </lineage>
</organism>
<dbReference type="Gene3D" id="2.60.40.10">
    <property type="entry name" value="Immunoglobulins"/>
    <property type="match status" value="2"/>
</dbReference>
<evidence type="ECO:0000259" key="1">
    <source>
        <dbReference type="SMART" id="SM00736"/>
    </source>
</evidence>
<sequence length="280" mass="30466">GNLTTSRSFDMMVNAVNDMPLIGSILDQATNEDIAIVSIPLTATDIETDTCNMTLSFGATDTNLISVSNIAYECTSDTFYVSLTPSANAYGQSFVSITVTDAGGLNQSTSFEITVTAVNDPPTLANPLNDQNTPEDDLYEFTIPGNTFNDVDLGDSLTYESTLDNGSPLPAWLSFNASTLLYSGTPTNDEVGSYTIKVIAKDTSLVSIEDYFVVTVDNTNDVPTLENPISDQSVDEDALFDFTVDTNVFLMWIPAIHLHMKPNWKAVIRCLHGCRLTYQQ</sequence>
<gene>
    <name evidence="2" type="ORF">OMM_14632</name>
</gene>
<evidence type="ECO:0000313" key="2">
    <source>
        <dbReference type="EMBL" id="ETR65208.1"/>
    </source>
</evidence>
<dbReference type="GO" id="GO:0016020">
    <property type="term" value="C:membrane"/>
    <property type="evidence" value="ECO:0007669"/>
    <property type="project" value="InterPro"/>
</dbReference>
<dbReference type="AlphaFoldDB" id="A0A1V1NRL7"/>
<reference evidence="3" key="1">
    <citation type="submission" date="2012-11" db="EMBL/GenBank/DDBJ databases">
        <authorList>
            <person name="Lucero-Rivera Y.E."/>
            <person name="Tovar-Ramirez D."/>
        </authorList>
    </citation>
    <scope>NUCLEOTIDE SEQUENCE [LARGE SCALE GENOMIC DNA]</scope>
    <source>
        <strain evidence="3">Araruama</strain>
    </source>
</reference>
<dbReference type="InterPro" id="IPR013783">
    <property type="entry name" value="Ig-like_fold"/>
</dbReference>
<protein>
    <recommendedName>
        <fullName evidence="1">Dystroglycan-type cadherin-like domain-containing protein</fullName>
    </recommendedName>
</protein>
<comment type="caution">
    <text evidence="2">The sequence shown here is derived from an EMBL/GenBank/DDBJ whole genome shotgun (WGS) entry which is preliminary data.</text>
</comment>
<dbReference type="EMBL" id="ATBP01003082">
    <property type="protein sequence ID" value="ETR65208.1"/>
    <property type="molecule type" value="Genomic_DNA"/>
</dbReference>
<feature type="domain" description="Dystroglycan-type cadherin-like" evidence="1">
    <location>
        <begin position="123"/>
        <end position="223"/>
    </location>
</feature>
<dbReference type="InterPro" id="IPR015919">
    <property type="entry name" value="Cadherin-like_sf"/>
</dbReference>